<sequence length="687" mass="77072">MIVFASGNVTDALALLKFRESISIDPYGILLSWNTSTHFCNWHGITCHLIHQRVTELNLQGYKLKGSISPHIGNLSYMRIFNLNHNNFYGNIPQELGRLSQLHRLYLGGNQISGEIPASLGNLIGLTLLTMELNRIDGIIPTTFGKFQKMQLLNLRANKLSGAIGAFIGNLSQLFHLHLGANMLTGNIPPNIGNCQKLQFFVLSRNNLTGTIPLEVFNLSSLTNLLDLSQNSLSGNIPEKVSNLKNIGFLDVSENHLSGHIPGTIGECIMLEYLYMRGNLLQGIIPSSFASLKGLRHLDLSRNRLSGSIPNFLQNISFLEYFNVSFNMLDAFLFILSIILTIYWMRKRSKKPYLVSPIIDQLAKVSYQRLYNGTNGFSTTSLIGSGNFSSVYKGTLELVDEVVAIKVLNLQKKGAHKSFIVECNALQNIKHRNLVQILTCCSSIYYKGQEFKALIFEYMENGSLEQWLYPKTLSTEHPRTLNLDQRLNIMIDVASALHYLHHECDQPIIHCDLKPSNVLLDDDMIAHVSDFGITRLLSTINGTTSNQTSTIGIKGTVGYTAPVLKTFSLSFRDMYSFGIFVLEMLTGRRPTDEIFENGQNLHNFAKNSFPDNLVQILDPSLVPKQRQETVVEENNQNVTPTIEKCLVSLFKIGLDCSVESPKERMNMVDVTKELSKIRRVFLGSKIN</sequence>
<dbReference type="InterPro" id="IPR017441">
    <property type="entry name" value="Protein_kinase_ATP_BS"/>
</dbReference>
<dbReference type="InterPro" id="IPR000719">
    <property type="entry name" value="Prot_kinase_dom"/>
</dbReference>
<dbReference type="SMART" id="SM00220">
    <property type="entry name" value="S_TKc"/>
    <property type="match status" value="1"/>
</dbReference>
<dbReference type="InterPro" id="IPR013210">
    <property type="entry name" value="LRR_N_plant-typ"/>
</dbReference>
<keyword evidence="7" id="KW-0597">Phosphoprotein</keyword>
<dbReference type="Pfam" id="PF00560">
    <property type="entry name" value="LRR_1"/>
    <property type="match status" value="2"/>
</dbReference>
<evidence type="ECO:0000256" key="15">
    <source>
        <dbReference type="ARBA" id="ARBA00022840"/>
    </source>
</evidence>
<evidence type="ECO:0000256" key="14">
    <source>
        <dbReference type="ARBA" id="ARBA00022777"/>
    </source>
</evidence>
<evidence type="ECO:0000256" key="17">
    <source>
        <dbReference type="ARBA" id="ARBA00023136"/>
    </source>
</evidence>
<keyword evidence="13 22" id="KW-0547">Nucleotide-binding</keyword>
<evidence type="ECO:0000313" key="25">
    <source>
        <dbReference type="EMBL" id="KYP34144.1"/>
    </source>
</evidence>
<dbReference type="Gramene" id="C.cajan_40497.t">
    <property type="protein sequence ID" value="C.cajan_40497.t"/>
    <property type="gene ID" value="C.cajan_40497"/>
</dbReference>
<reference evidence="25" key="1">
    <citation type="journal article" date="2012" name="Nat. Biotechnol.">
        <title>Draft genome sequence of pigeonpea (Cajanus cajan), an orphan legume crop of resource-poor farmers.</title>
        <authorList>
            <person name="Varshney R.K."/>
            <person name="Chen W."/>
            <person name="Li Y."/>
            <person name="Bharti A.K."/>
            <person name="Saxena R.K."/>
            <person name="Schlueter J.A."/>
            <person name="Donoghue M.T."/>
            <person name="Azam S."/>
            <person name="Fan G."/>
            <person name="Whaley A.M."/>
            <person name="Farmer A.D."/>
            <person name="Sheridan J."/>
            <person name="Iwata A."/>
            <person name="Tuteja R."/>
            <person name="Penmetsa R.V."/>
            <person name="Wu W."/>
            <person name="Upadhyaya H.D."/>
            <person name="Yang S.P."/>
            <person name="Shah T."/>
            <person name="Saxena K.B."/>
            <person name="Michael T."/>
            <person name="McCombie W.R."/>
            <person name="Yang B."/>
            <person name="Zhang G."/>
            <person name="Yang H."/>
            <person name="Wang J."/>
            <person name="Spillane C."/>
            <person name="Cook D.R."/>
            <person name="May G.D."/>
            <person name="Xu X."/>
            <person name="Jackson S.A."/>
        </authorList>
    </citation>
    <scope>NUCLEOTIDE SEQUENCE [LARGE SCALE GENOMIC DNA]</scope>
</reference>
<dbReference type="OMA" id="HHECKES"/>
<dbReference type="AlphaFoldDB" id="A0A151QV19"/>
<evidence type="ECO:0000256" key="21">
    <source>
        <dbReference type="ARBA" id="ARBA00048679"/>
    </source>
</evidence>
<dbReference type="SUPFAM" id="SSF56112">
    <property type="entry name" value="Protein kinase-like (PK-like)"/>
    <property type="match status" value="1"/>
</dbReference>
<dbReference type="PANTHER" id="PTHR27000:SF777">
    <property type="entry name" value="PROTEIN KINASE DOMAIN-CONTAINING PROTEIN"/>
    <property type="match status" value="1"/>
</dbReference>
<dbReference type="EMBL" id="KQ484675">
    <property type="protein sequence ID" value="KYP34144.1"/>
    <property type="molecule type" value="Genomic_DNA"/>
</dbReference>
<dbReference type="Pfam" id="PF13855">
    <property type="entry name" value="LRR_8"/>
    <property type="match status" value="1"/>
</dbReference>
<evidence type="ECO:0000256" key="1">
    <source>
        <dbReference type="ARBA" id="ARBA00004162"/>
    </source>
</evidence>
<dbReference type="EC" id="2.7.11.1" evidence="4"/>
<comment type="similarity">
    <text evidence="3">Belongs to the protein kinase superfamily. Ser/Thr protein kinase family.</text>
</comment>
<keyword evidence="5" id="KW-1003">Cell membrane</keyword>
<accession>A0A151QV19</accession>
<evidence type="ECO:0000256" key="22">
    <source>
        <dbReference type="PROSITE-ProRule" id="PRU10141"/>
    </source>
</evidence>
<keyword evidence="26" id="KW-1185">Reference proteome</keyword>
<evidence type="ECO:0000256" key="4">
    <source>
        <dbReference type="ARBA" id="ARBA00012513"/>
    </source>
</evidence>
<dbReference type="InterPro" id="IPR011009">
    <property type="entry name" value="Kinase-like_dom_sf"/>
</dbReference>
<evidence type="ECO:0000256" key="3">
    <source>
        <dbReference type="ARBA" id="ARBA00008684"/>
    </source>
</evidence>
<dbReference type="GO" id="GO:0005524">
    <property type="term" value="F:ATP binding"/>
    <property type="evidence" value="ECO:0007669"/>
    <property type="project" value="UniProtKB-UniRule"/>
</dbReference>
<evidence type="ECO:0000256" key="23">
    <source>
        <dbReference type="SAM" id="Phobius"/>
    </source>
</evidence>
<keyword evidence="17 23" id="KW-0472">Membrane</keyword>
<dbReference type="Gene3D" id="3.30.200.20">
    <property type="entry name" value="Phosphorylase Kinase, domain 1"/>
    <property type="match status" value="1"/>
</dbReference>
<evidence type="ECO:0000256" key="10">
    <source>
        <dbReference type="ARBA" id="ARBA00022692"/>
    </source>
</evidence>
<evidence type="ECO:0000256" key="13">
    <source>
        <dbReference type="ARBA" id="ARBA00022741"/>
    </source>
</evidence>
<proteinExistence type="inferred from homology"/>
<feature type="domain" description="Protein kinase" evidence="24">
    <location>
        <begin position="377"/>
        <end position="682"/>
    </location>
</feature>
<keyword evidence="16 23" id="KW-1133">Transmembrane helix</keyword>
<evidence type="ECO:0000256" key="20">
    <source>
        <dbReference type="ARBA" id="ARBA00047899"/>
    </source>
</evidence>
<dbReference type="Pfam" id="PF00069">
    <property type="entry name" value="Pkinase"/>
    <property type="match status" value="1"/>
</dbReference>
<dbReference type="FunFam" id="1.10.510.10:FF:000358">
    <property type="entry name" value="Putative leucine-rich repeat receptor-like serine/threonine-protein kinase"/>
    <property type="match status" value="1"/>
</dbReference>
<keyword evidence="14 25" id="KW-0418">Kinase</keyword>
<dbReference type="PROSITE" id="PS51450">
    <property type="entry name" value="LRR"/>
    <property type="match status" value="1"/>
</dbReference>
<dbReference type="InterPro" id="IPR032675">
    <property type="entry name" value="LRR_dom_sf"/>
</dbReference>
<dbReference type="Gene3D" id="3.80.10.10">
    <property type="entry name" value="Ribonuclease Inhibitor"/>
    <property type="match status" value="2"/>
</dbReference>
<keyword evidence="19" id="KW-0325">Glycoprotein</keyword>
<dbReference type="Gene3D" id="1.10.510.10">
    <property type="entry name" value="Transferase(Phosphotransferase) domain 1"/>
    <property type="match status" value="1"/>
</dbReference>
<dbReference type="InterPro" id="IPR001611">
    <property type="entry name" value="Leu-rich_rpt"/>
</dbReference>
<keyword evidence="6" id="KW-0723">Serine/threonine-protein kinase</keyword>
<keyword evidence="10 23" id="KW-0812">Transmembrane</keyword>
<dbReference type="InterPro" id="IPR003591">
    <property type="entry name" value="Leu-rich_rpt_typical-subtyp"/>
</dbReference>
<feature type="transmembrane region" description="Helical" evidence="23">
    <location>
        <begin position="321"/>
        <end position="344"/>
    </location>
</feature>
<evidence type="ECO:0000256" key="7">
    <source>
        <dbReference type="ARBA" id="ARBA00022553"/>
    </source>
</evidence>
<evidence type="ECO:0000256" key="19">
    <source>
        <dbReference type="ARBA" id="ARBA00023180"/>
    </source>
</evidence>
<dbReference type="FunFam" id="3.80.10.10:FF:000041">
    <property type="entry name" value="LRR receptor-like serine/threonine-protein kinase ERECTA"/>
    <property type="match status" value="1"/>
</dbReference>
<dbReference type="STRING" id="3821.A0A151QV19"/>
<keyword evidence="15 22" id="KW-0067">ATP-binding</keyword>
<dbReference type="PROSITE" id="PS00108">
    <property type="entry name" value="PROTEIN_KINASE_ST"/>
    <property type="match status" value="1"/>
</dbReference>
<comment type="subcellular location">
    <subcellularLocation>
        <location evidence="1">Cell membrane</location>
        <topology evidence="1">Single-pass membrane protein</topology>
    </subcellularLocation>
    <subcellularLocation>
        <location evidence="2">Membrane</location>
        <topology evidence="2">Single-pass type I membrane protein</topology>
    </subcellularLocation>
</comment>
<comment type="catalytic activity">
    <reaction evidence="21">
        <text>L-seryl-[protein] + ATP = O-phospho-L-seryl-[protein] + ADP + H(+)</text>
        <dbReference type="Rhea" id="RHEA:17989"/>
        <dbReference type="Rhea" id="RHEA-COMP:9863"/>
        <dbReference type="Rhea" id="RHEA-COMP:11604"/>
        <dbReference type="ChEBI" id="CHEBI:15378"/>
        <dbReference type="ChEBI" id="CHEBI:29999"/>
        <dbReference type="ChEBI" id="CHEBI:30616"/>
        <dbReference type="ChEBI" id="CHEBI:83421"/>
        <dbReference type="ChEBI" id="CHEBI:456216"/>
        <dbReference type="EC" id="2.7.11.1"/>
    </reaction>
</comment>
<comment type="catalytic activity">
    <reaction evidence="20">
        <text>L-threonyl-[protein] + ATP = O-phospho-L-threonyl-[protein] + ADP + H(+)</text>
        <dbReference type="Rhea" id="RHEA:46608"/>
        <dbReference type="Rhea" id="RHEA-COMP:11060"/>
        <dbReference type="Rhea" id="RHEA-COMP:11605"/>
        <dbReference type="ChEBI" id="CHEBI:15378"/>
        <dbReference type="ChEBI" id="CHEBI:30013"/>
        <dbReference type="ChEBI" id="CHEBI:30616"/>
        <dbReference type="ChEBI" id="CHEBI:61977"/>
        <dbReference type="ChEBI" id="CHEBI:456216"/>
        <dbReference type="EC" id="2.7.11.1"/>
    </reaction>
</comment>
<keyword evidence="18 25" id="KW-0675">Receptor</keyword>
<dbReference type="Pfam" id="PF08263">
    <property type="entry name" value="LRRNT_2"/>
    <property type="match status" value="1"/>
</dbReference>
<gene>
    <name evidence="25" type="ORF">KK1_044933</name>
</gene>
<dbReference type="PROSITE" id="PS00107">
    <property type="entry name" value="PROTEIN_KINASE_ATP"/>
    <property type="match status" value="1"/>
</dbReference>
<evidence type="ECO:0000256" key="9">
    <source>
        <dbReference type="ARBA" id="ARBA00022679"/>
    </source>
</evidence>
<keyword evidence="11" id="KW-0732">Signal</keyword>
<feature type="binding site" evidence="22">
    <location>
        <position position="406"/>
    </location>
    <ligand>
        <name>ATP</name>
        <dbReference type="ChEBI" id="CHEBI:30616"/>
    </ligand>
</feature>
<dbReference type="FunFam" id="3.80.10.10:FF:002851">
    <property type="entry name" value="Uncharacterized protein"/>
    <property type="match status" value="1"/>
</dbReference>
<evidence type="ECO:0000256" key="2">
    <source>
        <dbReference type="ARBA" id="ARBA00004479"/>
    </source>
</evidence>
<organism evidence="25 26">
    <name type="scientific">Cajanus cajan</name>
    <name type="common">Pigeon pea</name>
    <name type="synonym">Cajanus indicus</name>
    <dbReference type="NCBI Taxonomy" id="3821"/>
    <lineage>
        <taxon>Eukaryota</taxon>
        <taxon>Viridiplantae</taxon>
        <taxon>Streptophyta</taxon>
        <taxon>Embryophyta</taxon>
        <taxon>Tracheophyta</taxon>
        <taxon>Spermatophyta</taxon>
        <taxon>Magnoliopsida</taxon>
        <taxon>eudicotyledons</taxon>
        <taxon>Gunneridae</taxon>
        <taxon>Pentapetalae</taxon>
        <taxon>rosids</taxon>
        <taxon>fabids</taxon>
        <taxon>Fabales</taxon>
        <taxon>Fabaceae</taxon>
        <taxon>Papilionoideae</taxon>
        <taxon>50 kb inversion clade</taxon>
        <taxon>NPAAA clade</taxon>
        <taxon>indigoferoid/millettioid clade</taxon>
        <taxon>Phaseoleae</taxon>
        <taxon>Cajanus</taxon>
    </lineage>
</organism>
<evidence type="ECO:0000256" key="12">
    <source>
        <dbReference type="ARBA" id="ARBA00022737"/>
    </source>
</evidence>
<name>A0A151QV19_CAJCA</name>
<evidence type="ECO:0000256" key="6">
    <source>
        <dbReference type="ARBA" id="ARBA00022527"/>
    </source>
</evidence>
<dbReference type="InterPro" id="IPR008271">
    <property type="entry name" value="Ser/Thr_kinase_AS"/>
</dbReference>
<keyword evidence="12" id="KW-0677">Repeat</keyword>
<dbReference type="SUPFAM" id="SSF52058">
    <property type="entry name" value="L domain-like"/>
    <property type="match status" value="1"/>
</dbReference>
<dbReference type="GO" id="GO:0005886">
    <property type="term" value="C:plasma membrane"/>
    <property type="evidence" value="ECO:0007669"/>
    <property type="project" value="UniProtKB-SubCell"/>
</dbReference>
<evidence type="ECO:0000256" key="5">
    <source>
        <dbReference type="ARBA" id="ARBA00022475"/>
    </source>
</evidence>
<protein>
    <recommendedName>
        <fullName evidence="4">non-specific serine/threonine protein kinase</fullName>
        <ecNumber evidence="4">2.7.11.1</ecNumber>
    </recommendedName>
</protein>
<dbReference type="PROSITE" id="PS50011">
    <property type="entry name" value="PROTEIN_KINASE_DOM"/>
    <property type="match status" value="1"/>
</dbReference>
<dbReference type="PANTHER" id="PTHR27000">
    <property type="entry name" value="LEUCINE-RICH REPEAT RECEPTOR-LIKE PROTEIN KINASE FAMILY PROTEIN-RELATED"/>
    <property type="match status" value="1"/>
</dbReference>
<dbReference type="FunFam" id="3.30.200.20:FF:000432">
    <property type="entry name" value="LRR receptor-like serine/threonine-protein kinase EFR"/>
    <property type="match status" value="1"/>
</dbReference>
<dbReference type="FunFam" id="3.80.10.10:FF:000101">
    <property type="entry name" value="LRR receptor-like serine/threonine-protein kinase ERECTA"/>
    <property type="match status" value="1"/>
</dbReference>
<evidence type="ECO:0000256" key="16">
    <source>
        <dbReference type="ARBA" id="ARBA00022989"/>
    </source>
</evidence>
<evidence type="ECO:0000256" key="8">
    <source>
        <dbReference type="ARBA" id="ARBA00022614"/>
    </source>
</evidence>
<evidence type="ECO:0000313" key="26">
    <source>
        <dbReference type="Proteomes" id="UP000075243"/>
    </source>
</evidence>
<dbReference type="Proteomes" id="UP000075243">
    <property type="component" value="Unassembled WGS sequence"/>
</dbReference>
<keyword evidence="8" id="KW-0433">Leucine-rich repeat</keyword>
<dbReference type="GO" id="GO:0004674">
    <property type="term" value="F:protein serine/threonine kinase activity"/>
    <property type="evidence" value="ECO:0007669"/>
    <property type="project" value="UniProtKB-KW"/>
</dbReference>
<evidence type="ECO:0000256" key="18">
    <source>
        <dbReference type="ARBA" id="ARBA00023170"/>
    </source>
</evidence>
<keyword evidence="9" id="KW-0808">Transferase</keyword>
<dbReference type="SMART" id="SM00369">
    <property type="entry name" value="LRR_TYP"/>
    <property type="match status" value="3"/>
</dbReference>
<evidence type="ECO:0000259" key="24">
    <source>
        <dbReference type="PROSITE" id="PS50011"/>
    </source>
</evidence>
<evidence type="ECO:0000256" key="11">
    <source>
        <dbReference type="ARBA" id="ARBA00022729"/>
    </source>
</evidence>